<dbReference type="OrthoDB" id="44756at2759"/>
<name>A0A0C2TPX8_AMAMK</name>
<accession>A0A0C2TPX8</accession>
<dbReference type="EMBL" id="KN818226">
    <property type="protein sequence ID" value="KIL69289.1"/>
    <property type="molecule type" value="Genomic_DNA"/>
</dbReference>
<evidence type="ECO:0000313" key="1">
    <source>
        <dbReference type="EMBL" id="KIL69289.1"/>
    </source>
</evidence>
<gene>
    <name evidence="1" type="ORF">M378DRAFT_70063</name>
</gene>
<dbReference type="HOGENOM" id="CLU_122437_2_0_1"/>
<keyword evidence="2" id="KW-1185">Reference proteome</keyword>
<organism evidence="1 2">
    <name type="scientific">Amanita muscaria (strain Koide BX008)</name>
    <dbReference type="NCBI Taxonomy" id="946122"/>
    <lineage>
        <taxon>Eukaryota</taxon>
        <taxon>Fungi</taxon>
        <taxon>Dikarya</taxon>
        <taxon>Basidiomycota</taxon>
        <taxon>Agaricomycotina</taxon>
        <taxon>Agaricomycetes</taxon>
        <taxon>Agaricomycetidae</taxon>
        <taxon>Agaricales</taxon>
        <taxon>Pluteineae</taxon>
        <taxon>Amanitaceae</taxon>
        <taxon>Amanita</taxon>
    </lineage>
</organism>
<evidence type="ECO:0008006" key="3">
    <source>
        <dbReference type="Google" id="ProtNLM"/>
    </source>
</evidence>
<dbReference type="InParanoid" id="A0A0C2TPX8"/>
<dbReference type="STRING" id="946122.A0A0C2TPX8"/>
<evidence type="ECO:0000313" key="2">
    <source>
        <dbReference type="Proteomes" id="UP000054549"/>
    </source>
</evidence>
<reference evidence="1 2" key="1">
    <citation type="submission" date="2014-04" db="EMBL/GenBank/DDBJ databases">
        <title>Evolutionary Origins and Diversification of the Mycorrhizal Mutualists.</title>
        <authorList>
            <consortium name="DOE Joint Genome Institute"/>
            <consortium name="Mycorrhizal Genomics Consortium"/>
            <person name="Kohler A."/>
            <person name="Kuo A."/>
            <person name="Nagy L.G."/>
            <person name="Floudas D."/>
            <person name="Copeland A."/>
            <person name="Barry K.W."/>
            <person name="Cichocki N."/>
            <person name="Veneault-Fourrey C."/>
            <person name="LaButti K."/>
            <person name="Lindquist E.A."/>
            <person name="Lipzen A."/>
            <person name="Lundell T."/>
            <person name="Morin E."/>
            <person name="Murat C."/>
            <person name="Riley R."/>
            <person name="Ohm R."/>
            <person name="Sun H."/>
            <person name="Tunlid A."/>
            <person name="Henrissat B."/>
            <person name="Grigoriev I.V."/>
            <person name="Hibbett D.S."/>
            <person name="Martin F."/>
        </authorList>
    </citation>
    <scope>NUCLEOTIDE SEQUENCE [LARGE SCALE GENOMIC DNA]</scope>
    <source>
        <strain evidence="1 2">Koide BX008</strain>
    </source>
</reference>
<sequence length="101" mass="11280">MLGRILLLLASLTVFHDLSLLKALGQPESQLPRNIFWEAIISLILGVAGASFNAPQLKEITWASEMRKRKLDEVNSRAGFATYVTRGRNMNMFPPKSLTAH</sequence>
<dbReference type="AlphaFoldDB" id="A0A0C2TPX8"/>
<dbReference type="Proteomes" id="UP000054549">
    <property type="component" value="Unassembled WGS sequence"/>
</dbReference>
<proteinExistence type="predicted"/>
<protein>
    <recommendedName>
        <fullName evidence="3">Magnesium transporter</fullName>
    </recommendedName>
</protein>